<evidence type="ECO:0000259" key="1">
    <source>
        <dbReference type="SMART" id="SM00421"/>
    </source>
</evidence>
<dbReference type="InterPro" id="IPR000792">
    <property type="entry name" value="Tscrpt_reg_LuxR_C"/>
</dbReference>
<comment type="caution">
    <text evidence="2">The sequence shown here is derived from an EMBL/GenBank/DDBJ whole genome shotgun (WGS) entry which is preliminary data.</text>
</comment>
<dbReference type="PANTHER" id="PTHR34293:SF1">
    <property type="entry name" value="HTH-TYPE TRANSCRIPTIONAL REGULATOR TRMBL2"/>
    <property type="match status" value="1"/>
</dbReference>
<dbReference type="RefSeq" id="WP_212016900.1">
    <property type="nucleotide sequence ID" value="NZ_JAAFYZ010000159.1"/>
</dbReference>
<accession>A0ABS5L106</accession>
<dbReference type="SUPFAM" id="SSF46894">
    <property type="entry name" value="C-terminal effector domain of the bipartite response regulators"/>
    <property type="match status" value="1"/>
</dbReference>
<dbReference type="SMART" id="SM00421">
    <property type="entry name" value="HTH_LUXR"/>
    <property type="match status" value="1"/>
</dbReference>
<dbReference type="CDD" id="cd06170">
    <property type="entry name" value="LuxR_C_like"/>
    <property type="match status" value="1"/>
</dbReference>
<dbReference type="Gene3D" id="1.10.10.10">
    <property type="entry name" value="Winged helix-like DNA-binding domain superfamily/Winged helix DNA-binding domain"/>
    <property type="match status" value="1"/>
</dbReference>
<dbReference type="InterPro" id="IPR036388">
    <property type="entry name" value="WH-like_DNA-bd_sf"/>
</dbReference>
<dbReference type="Pfam" id="PF00196">
    <property type="entry name" value="GerE"/>
    <property type="match status" value="1"/>
</dbReference>
<feature type="domain" description="HTH luxR-type" evidence="1">
    <location>
        <begin position="273"/>
        <end position="330"/>
    </location>
</feature>
<dbReference type="EMBL" id="JAAFYZ010000159">
    <property type="protein sequence ID" value="MBS2551864.1"/>
    <property type="molecule type" value="Genomic_DNA"/>
</dbReference>
<protein>
    <submittedName>
        <fullName evidence="2">Helix-turn-helix transcriptional regulator</fullName>
    </submittedName>
</protein>
<name>A0ABS5L106_9ACTN</name>
<sequence>MADGELAPAAFPQIGEGEMALYRLFLRRGRFTLDEAVRELGLTDEDATRSVEVLIDLHLLRTEPEEAGADTPPTYLPVPPSIAAAYRVAPVEADLRRQLAEAERARAQLLILEEVYSAGRPHAGAHRLDEILDLATVLDLIERLAVGCRTEVMTVQPGGPREPDQLEQAITRDLAMISRGVRMRTLYQHTARLHQPTQEYVARITAAGAEVRTRTDLSGRMLVFDREVAILPHRLSLDGAIVVREPSMVFYFCGLFDQSWSFADTFVPLRQWDNELDDVKQAVVRLLAEGMKDEMIARRLGMSLRTCRKHIAELLDGLGASSRFQAGYLARARPDLAGPQAQSVG</sequence>
<dbReference type="InterPro" id="IPR051797">
    <property type="entry name" value="TrmB-like"/>
</dbReference>
<dbReference type="PANTHER" id="PTHR34293">
    <property type="entry name" value="HTH-TYPE TRANSCRIPTIONAL REGULATOR TRMBL2"/>
    <property type="match status" value="1"/>
</dbReference>
<reference evidence="2 3" key="1">
    <citation type="submission" date="2020-02" db="EMBL/GenBank/DDBJ databases">
        <title>Acidophilic actinobacteria isolated from forest soil.</title>
        <authorList>
            <person name="Golinska P."/>
        </authorList>
    </citation>
    <scope>NUCLEOTIDE SEQUENCE [LARGE SCALE GENOMIC DNA]</scope>
    <source>
        <strain evidence="2 3">NL8</strain>
    </source>
</reference>
<gene>
    <name evidence="2" type="ORF">KGQ19_33875</name>
</gene>
<organism evidence="2 3">
    <name type="scientific">Catenulispora pinistramenti</name>
    <dbReference type="NCBI Taxonomy" id="2705254"/>
    <lineage>
        <taxon>Bacteria</taxon>
        <taxon>Bacillati</taxon>
        <taxon>Actinomycetota</taxon>
        <taxon>Actinomycetes</taxon>
        <taxon>Catenulisporales</taxon>
        <taxon>Catenulisporaceae</taxon>
        <taxon>Catenulispora</taxon>
    </lineage>
</organism>
<dbReference type="Proteomes" id="UP000730482">
    <property type="component" value="Unassembled WGS sequence"/>
</dbReference>
<keyword evidence="3" id="KW-1185">Reference proteome</keyword>
<evidence type="ECO:0000313" key="2">
    <source>
        <dbReference type="EMBL" id="MBS2551864.1"/>
    </source>
</evidence>
<dbReference type="InterPro" id="IPR016032">
    <property type="entry name" value="Sig_transdc_resp-reg_C-effctor"/>
</dbReference>
<proteinExistence type="predicted"/>
<evidence type="ECO:0000313" key="3">
    <source>
        <dbReference type="Proteomes" id="UP000730482"/>
    </source>
</evidence>